<gene>
    <name evidence="2" type="ORF">CCUR1050_LOCUS20687</name>
</gene>
<organism evidence="2">
    <name type="scientific">Cryptomonas curvata</name>
    <dbReference type="NCBI Taxonomy" id="233186"/>
    <lineage>
        <taxon>Eukaryota</taxon>
        <taxon>Cryptophyceae</taxon>
        <taxon>Cryptomonadales</taxon>
        <taxon>Cryptomonadaceae</taxon>
        <taxon>Cryptomonas</taxon>
    </lineage>
</organism>
<evidence type="ECO:0000256" key="1">
    <source>
        <dbReference type="SAM" id="Phobius"/>
    </source>
</evidence>
<sequence>MPELEIPDCPSDRDARAESLDYTNSTPCSLLKRLNHRLAGPILLLLAVAFLVSCSHGKPRDLEAGLSIHRSDESETNIHENLAESAPSITGIMQLANTTDGRGVECPRPEQRHVYFVNQLFWAWAHTLAVSAVTVGDDGEQKTENLGYVKSEPFSFSGFQEWTDVNGTVIASSHQDAITTVTNIYVDDCAHHFLATISEQISPANSAISLYTVQNADGDIIAISTMSKNFGTEVDINDQATGKRLVTISKGWGQVSDSWSATFRQGMVPSLANDPRVMVMLLASASASGSWGLGGFFAVLLNPLWLLFLCCCCCACATAFARARETVDYTEIPGGSFYGQGFGGGFGGPGGFFTGTQYV</sequence>
<feature type="transmembrane region" description="Helical" evidence="1">
    <location>
        <begin position="277"/>
        <end position="298"/>
    </location>
</feature>
<accession>A0A7S0QJL7</accession>
<protein>
    <submittedName>
        <fullName evidence="2">Uncharacterized protein</fullName>
    </submittedName>
</protein>
<keyword evidence="1" id="KW-0812">Transmembrane</keyword>
<keyword evidence="1" id="KW-1133">Transmembrane helix</keyword>
<name>A0A7S0QJL7_9CRYP</name>
<dbReference type="AlphaFoldDB" id="A0A7S0QJL7"/>
<evidence type="ECO:0000313" key="2">
    <source>
        <dbReference type="EMBL" id="CAD8643003.1"/>
    </source>
</evidence>
<keyword evidence="1" id="KW-0472">Membrane</keyword>
<proteinExistence type="predicted"/>
<dbReference type="EMBL" id="HBEZ01037624">
    <property type="protein sequence ID" value="CAD8643003.1"/>
    <property type="molecule type" value="Transcribed_RNA"/>
</dbReference>
<reference evidence="2" key="1">
    <citation type="submission" date="2021-01" db="EMBL/GenBank/DDBJ databases">
        <authorList>
            <person name="Corre E."/>
            <person name="Pelletier E."/>
            <person name="Niang G."/>
            <person name="Scheremetjew M."/>
            <person name="Finn R."/>
            <person name="Kale V."/>
            <person name="Holt S."/>
            <person name="Cochrane G."/>
            <person name="Meng A."/>
            <person name="Brown T."/>
            <person name="Cohen L."/>
        </authorList>
    </citation>
    <scope>NUCLEOTIDE SEQUENCE</scope>
    <source>
        <strain evidence="2">CCAP979/52</strain>
    </source>
</reference>